<name>A0AB39VFT0_9FUSO</name>
<feature type="domain" description="C-type lysozyme inhibitor" evidence="6">
    <location>
        <begin position="65"/>
        <end position="120"/>
    </location>
</feature>
<evidence type="ECO:0000256" key="1">
    <source>
        <dbReference type="ARBA" id="ARBA00022729"/>
    </source>
</evidence>
<dbReference type="KEGG" id="lrug:AB8B22_09315"/>
<feature type="signal peptide" evidence="5">
    <location>
        <begin position="1"/>
        <end position="29"/>
    </location>
</feature>
<evidence type="ECO:0000256" key="3">
    <source>
        <dbReference type="ARBA" id="ARBA00023139"/>
    </source>
</evidence>
<sequence>MIKMKLLKKSMLVLSVMTLIGGMSFAATAKAGKKSSAKKTVAKKVVNKKSSAKKTATKKVPSESYTCGTEKITVSYPTTKTAKVVTKAGKVYNLNVAVSGSGARYVSKGGDIEFFKGGKDVIYRGANNIEKSCKRR</sequence>
<evidence type="ECO:0000256" key="5">
    <source>
        <dbReference type="SAM" id="SignalP"/>
    </source>
</evidence>
<dbReference type="InterPro" id="IPR036328">
    <property type="entry name" value="MliC_sf"/>
</dbReference>
<keyword evidence="1 5" id="KW-0732">Signal</keyword>
<reference evidence="7" key="1">
    <citation type="submission" date="2024-07" db="EMBL/GenBank/DDBJ databases">
        <authorList>
            <person name="Li X.-J."/>
            <person name="Wang X."/>
        </authorList>
    </citation>
    <scope>NUCLEOTIDE SEQUENCE</scope>
    <source>
        <strain evidence="7">HSP-334</strain>
    </source>
</reference>
<evidence type="ECO:0000259" key="6">
    <source>
        <dbReference type="Pfam" id="PF09864"/>
    </source>
</evidence>
<accession>A0AB39VFT0</accession>
<dbReference type="Gene3D" id="2.40.128.200">
    <property type="match status" value="1"/>
</dbReference>
<evidence type="ECO:0000313" key="7">
    <source>
        <dbReference type="EMBL" id="XDU66592.1"/>
    </source>
</evidence>
<protein>
    <submittedName>
        <fullName evidence="7">MliC family protein</fullName>
    </submittedName>
</protein>
<dbReference type="Pfam" id="PF09864">
    <property type="entry name" value="MliC"/>
    <property type="match status" value="1"/>
</dbReference>
<gene>
    <name evidence="7" type="ORF">AB8B22_09315</name>
</gene>
<dbReference type="RefSeq" id="WP_237048708.1">
    <property type="nucleotide sequence ID" value="NZ_CP165644.1"/>
</dbReference>
<keyword evidence="2" id="KW-0472">Membrane</keyword>
<evidence type="ECO:0000256" key="2">
    <source>
        <dbReference type="ARBA" id="ARBA00023136"/>
    </source>
</evidence>
<dbReference type="AlphaFoldDB" id="A0AB39VFT0"/>
<keyword evidence="3" id="KW-0564">Palmitate</keyword>
<proteinExistence type="predicted"/>
<feature type="chain" id="PRO_5044337706" evidence="5">
    <location>
        <begin position="30"/>
        <end position="136"/>
    </location>
</feature>
<evidence type="ECO:0000256" key="4">
    <source>
        <dbReference type="ARBA" id="ARBA00023288"/>
    </source>
</evidence>
<dbReference type="EMBL" id="CP165644">
    <property type="protein sequence ID" value="XDU66592.1"/>
    <property type="molecule type" value="Genomic_DNA"/>
</dbReference>
<dbReference type="SUPFAM" id="SSF141488">
    <property type="entry name" value="YdhA-like"/>
    <property type="match status" value="1"/>
</dbReference>
<organism evidence="7">
    <name type="scientific">Leptotrichia rugosa</name>
    <dbReference type="NCBI Taxonomy" id="3239302"/>
    <lineage>
        <taxon>Bacteria</taxon>
        <taxon>Fusobacteriati</taxon>
        <taxon>Fusobacteriota</taxon>
        <taxon>Fusobacteriia</taxon>
        <taxon>Fusobacteriales</taxon>
        <taxon>Leptotrichiaceae</taxon>
        <taxon>Leptotrichia</taxon>
    </lineage>
</organism>
<dbReference type="InterPro" id="IPR018660">
    <property type="entry name" value="MliC"/>
</dbReference>
<keyword evidence="4" id="KW-0449">Lipoprotein</keyword>